<feature type="region of interest" description="Disordered" evidence="2">
    <location>
        <begin position="581"/>
        <end position="603"/>
    </location>
</feature>
<gene>
    <name evidence="5" type="ORF">CYMTET_13610</name>
</gene>
<dbReference type="PROSITE" id="PS50084">
    <property type="entry name" value="KH_TYPE_1"/>
    <property type="match status" value="3"/>
</dbReference>
<keyword evidence="6" id="KW-1185">Reference proteome</keyword>
<feature type="compositionally biased region" description="Gly residues" evidence="2">
    <location>
        <begin position="592"/>
        <end position="603"/>
    </location>
</feature>
<dbReference type="GO" id="GO:0003723">
    <property type="term" value="F:RNA binding"/>
    <property type="evidence" value="ECO:0007669"/>
    <property type="project" value="UniProtKB-UniRule"/>
</dbReference>
<dbReference type="InterPro" id="IPR036612">
    <property type="entry name" value="KH_dom_type_1_sf"/>
</dbReference>
<evidence type="ECO:0000256" key="3">
    <source>
        <dbReference type="SAM" id="Phobius"/>
    </source>
</evidence>
<evidence type="ECO:0000256" key="2">
    <source>
        <dbReference type="SAM" id="MobiDB-lite"/>
    </source>
</evidence>
<keyword evidence="3" id="KW-1133">Transmembrane helix</keyword>
<keyword evidence="1" id="KW-0694">RNA-binding</keyword>
<feature type="domain" description="K Homology" evidence="4">
    <location>
        <begin position="51"/>
        <end position="150"/>
    </location>
</feature>
<dbReference type="SUPFAM" id="SSF54791">
    <property type="entry name" value="Eukaryotic type KH-domain (KH-domain type I)"/>
    <property type="match status" value="2"/>
</dbReference>
<feature type="domain" description="K Homology" evidence="4">
    <location>
        <begin position="429"/>
        <end position="495"/>
    </location>
</feature>
<keyword evidence="3" id="KW-0812">Transmembrane</keyword>
<feature type="transmembrane region" description="Helical" evidence="3">
    <location>
        <begin position="7"/>
        <end position="28"/>
    </location>
</feature>
<dbReference type="Gene3D" id="3.30.1370.10">
    <property type="entry name" value="K Homology domain, type 1"/>
    <property type="match status" value="1"/>
</dbReference>
<dbReference type="InterPro" id="IPR004088">
    <property type="entry name" value="KH_dom_type_1"/>
</dbReference>
<feature type="domain" description="K Homology" evidence="4">
    <location>
        <begin position="506"/>
        <end position="574"/>
    </location>
</feature>
<evidence type="ECO:0000313" key="5">
    <source>
        <dbReference type="EMBL" id="KAK3278452.1"/>
    </source>
</evidence>
<dbReference type="InterPro" id="IPR004087">
    <property type="entry name" value="KH_dom"/>
</dbReference>
<dbReference type="SMART" id="SM00322">
    <property type="entry name" value="KH"/>
    <property type="match status" value="6"/>
</dbReference>
<feature type="domain" description="K Homology" evidence="4">
    <location>
        <begin position="164"/>
        <end position="239"/>
    </location>
</feature>
<proteinExistence type="predicted"/>
<keyword evidence="3" id="KW-0472">Membrane</keyword>
<evidence type="ECO:0000256" key="1">
    <source>
        <dbReference type="PROSITE-ProRule" id="PRU00117"/>
    </source>
</evidence>
<dbReference type="EMBL" id="LGRX02005428">
    <property type="protein sequence ID" value="KAK3278452.1"/>
    <property type="molecule type" value="Genomic_DNA"/>
</dbReference>
<dbReference type="AlphaFoldDB" id="A0AAE0GI19"/>
<comment type="caution">
    <text evidence="5">The sequence shown here is derived from an EMBL/GenBank/DDBJ whole genome shotgun (WGS) entry which is preliminary data.</text>
</comment>
<name>A0AAE0GI19_9CHLO</name>
<dbReference type="Pfam" id="PF00013">
    <property type="entry name" value="KH_1"/>
    <property type="match status" value="1"/>
</dbReference>
<sequence>MPKRHTYLTTGWILELYCFSLFLLTSGYHRRFSDHKAFESSAPCLTALGPNPARRRVPVPVPVPGRLHTAVPDPRLAACPVLGAVPAAPARGAVDAAFILGKGGKTKEKIARVSGAKLDMNEHQGQSRLDIRGSRLQRRKTMKYVKCVMAQRVGPVSVDSDDEDDDLSIVKVPTECIGFVTGKQGNFLRTMEDEWGVIMFFAEFKGARQERAGGTEKLAMFGEKRGRRGAELKVLSAIEQKMPGYCTRGMKDQQCDDDWGTDTKWLADNELSYALGKRGMTRKKLACASNCIVEYIGNMVHMSGTRTQRTRAKQYLAWLFEQLEGPVHVDTHKRSDCSVVEVPTACVGYVTGNRRETLGKVEEEWGVLMFFLDSFKDDPERHKRKMERLAIFGPERSRRGAELKVMSAVEAKEPGYFTHGLRDKSSSKYWGTDTLQLSDTELAYALGRNGTTRRKLARAAGCIIEYVGNIAFFSGTRVERERANQYLQWLLKQRSGGVRVEDSSRRDDVTVLHVPQNCMGTVAGNRGATLREVEEETGTFCFIARDDRGDEQLYIFSWDDDLRARADQMLNNIIKDALSQGRRGRSPDYDRGYGGGGDRYGGGGKGGYGGKGGGYGGGYGGGGGRRSPDYGVAGALPTTVVEGIVVVEEGGRCDLAADLVIVEDMVAEDVDHLHPVAVRRRLATVAVHAHTRVEDIKQNNRRFAVRLIHRSSPKKSSCTHQGDLFGHPAILIVHESRTWPSWTCSSGNLCHDG</sequence>
<protein>
    <recommendedName>
        <fullName evidence="4">K Homology domain-containing protein</fullName>
    </recommendedName>
</protein>
<feature type="domain" description="K Homology" evidence="4">
    <location>
        <begin position="258"/>
        <end position="321"/>
    </location>
</feature>
<feature type="domain" description="K Homology" evidence="4">
    <location>
        <begin position="334"/>
        <end position="410"/>
    </location>
</feature>
<accession>A0AAE0GI19</accession>
<evidence type="ECO:0000313" key="6">
    <source>
        <dbReference type="Proteomes" id="UP001190700"/>
    </source>
</evidence>
<dbReference type="Proteomes" id="UP001190700">
    <property type="component" value="Unassembled WGS sequence"/>
</dbReference>
<dbReference type="Gene3D" id="3.30.310.210">
    <property type="match status" value="1"/>
</dbReference>
<dbReference type="CDD" id="cd00105">
    <property type="entry name" value="KH-I"/>
    <property type="match status" value="3"/>
</dbReference>
<evidence type="ECO:0000259" key="4">
    <source>
        <dbReference type="SMART" id="SM00322"/>
    </source>
</evidence>
<organism evidence="5 6">
    <name type="scientific">Cymbomonas tetramitiformis</name>
    <dbReference type="NCBI Taxonomy" id="36881"/>
    <lineage>
        <taxon>Eukaryota</taxon>
        <taxon>Viridiplantae</taxon>
        <taxon>Chlorophyta</taxon>
        <taxon>Pyramimonadophyceae</taxon>
        <taxon>Pyramimonadales</taxon>
        <taxon>Pyramimonadaceae</taxon>
        <taxon>Cymbomonas</taxon>
    </lineage>
</organism>
<reference evidence="5 6" key="1">
    <citation type="journal article" date="2015" name="Genome Biol. Evol.">
        <title>Comparative Genomics of a Bacterivorous Green Alga Reveals Evolutionary Causalities and Consequences of Phago-Mixotrophic Mode of Nutrition.</title>
        <authorList>
            <person name="Burns J.A."/>
            <person name="Paasch A."/>
            <person name="Narechania A."/>
            <person name="Kim E."/>
        </authorList>
    </citation>
    <scope>NUCLEOTIDE SEQUENCE [LARGE SCALE GENOMIC DNA]</scope>
    <source>
        <strain evidence="5 6">PLY_AMNH</strain>
    </source>
</reference>